<dbReference type="KEGG" id="csol:105365084"/>
<evidence type="ECO:0000259" key="3">
    <source>
        <dbReference type="PROSITE" id="PS50240"/>
    </source>
</evidence>
<evidence type="ECO:0000313" key="4">
    <source>
        <dbReference type="Proteomes" id="UP000695007"/>
    </source>
</evidence>
<reference evidence="5" key="1">
    <citation type="submission" date="2025-08" db="UniProtKB">
        <authorList>
            <consortium name="RefSeq"/>
        </authorList>
    </citation>
    <scope>IDENTIFICATION</scope>
</reference>
<dbReference type="PANTHER" id="PTHR24256">
    <property type="entry name" value="TRYPTASE-RELATED"/>
    <property type="match status" value="1"/>
</dbReference>
<proteinExistence type="inferred from homology"/>
<organism evidence="4 5">
    <name type="scientific">Ceratosolen solmsi marchali</name>
    <dbReference type="NCBI Taxonomy" id="326594"/>
    <lineage>
        <taxon>Eukaryota</taxon>
        <taxon>Metazoa</taxon>
        <taxon>Ecdysozoa</taxon>
        <taxon>Arthropoda</taxon>
        <taxon>Hexapoda</taxon>
        <taxon>Insecta</taxon>
        <taxon>Pterygota</taxon>
        <taxon>Neoptera</taxon>
        <taxon>Endopterygota</taxon>
        <taxon>Hymenoptera</taxon>
        <taxon>Apocrita</taxon>
        <taxon>Proctotrupomorpha</taxon>
        <taxon>Chalcidoidea</taxon>
        <taxon>Agaonidae</taxon>
        <taxon>Agaoninae</taxon>
        <taxon>Ceratosolen</taxon>
    </lineage>
</organism>
<dbReference type="InterPro" id="IPR051487">
    <property type="entry name" value="Ser/Thr_Proteases_Immune/Dev"/>
</dbReference>
<keyword evidence="1" id="KW-1015">Disulfide bond</keyword>
<dbReference type="Gene3D" id="2.40.10.10">
    <property type="entry name" value="Trypsin-like serine proteases"/>
    <property type="match status" value="1"/>
</dbReference>
<dbReference type="InterPro" id="IPR001254">
    <property type="entry name" value="Trypsin_dom"/>
</dbReference>
<evidence type="ECO:0000256" key="1">
    <source>
        <dbReference type="ARBA" id="ARBA00023157"/>
    </source>
</evidence>
<dbReference type="InterPro" id="IPR043504">
    <property type="entry name" value="Peptidase_S1_PA_chymotrypsin"/>
</dbReference>
<accession>A0AAJ6YNQ3</accession>
<dbReference type="Proteomes" id="UP000695007">
    <property type="component" value="Unplaced"/>
</dbReference>
<dbReference type="PROSITE" id="PS50240">
    <property type="entry name" value="TRYPSIN_DOM"/>
    <property type="match status" value="1"/>
</dbReference>
<gene>
    <name evidence="5" type="primary">LOC105365084</name>
</gene>
<dbReference type="InterPro" id="IPR009003">
    <property type="entry name" value="Peptidase_S1_PA"/>
</dbReference>
<evidence type="ECO:0000313" key="5">
    <source>
        <dbReference type="RefSeq" id="XP_011501472.1"/>
    </source>
</evidence>
<dbReference type="GO" id="GO:0006508">
    <property type="term" value="P:proteolysis"/>
    <property type="evidence" value="ECO:0007669"/>
    <property type="project" value="InterPro"/>
</dbReference>
<dbReference type="Pfam" id="PF00089">
    <property type="entry name" value="Trypsin"/>
    <property type="match status" value="1"/>
</dbReference>
<name>A0AAJ6YNQ3_9HYME</name>
<dbReference type="GO" id="GO:0004252">
    <property type="term" value="F:serine-type endopeptidase activity"/>
    <property type="evidence" value="ECO:0007669"/>
    <property type="project" value="InterPro"/>
</dbReference>
<feature type="domain" description="Peptidase S1" evidence="3">
    <location>
        <begin position="1"/>
        <end position="143"/>
    </location>
</feature>
<dbReference type="GeneID" id="105365084"/>
<evidence type="ECO:0000256" key="2">
    <source>
        <dbReference type="ARBA" id="ARBA00024195"/>
    </source>
</evidence>
<sequence>MNDIAMIKLSEKVSSEIKPAVISTIQHTNLFGLNAVAVGWGQTINNTTPAMLHVANLLILPNEECSRRATNLSGDEIIFDKRMVCTGYVPYAILHDGDSGGPLLFRNQILAVSSGTCPFPQIYVHPEKLNVHFSVNFYKKFIRLNKL</sequence>
<dbReference type="SUPFAM" id="SSF50494">
    <property type="entry name" value="Trypsin-like serine proteases"/>
    <property type="match status" value="1"/>
</dbReference>
<protein>
    <submittedName>
        <fullName evidence="5">Kallikrein-7-like</fullName>
    </submittedName>
</protein>
<comment type="similarity">
    <text evidence="2">Belongs to the peptidase S1 family. CLIP subfamily.</text>
</comment>
<dbReference type="AlphaFoldDB" id="A0AAJ6YNQ3"/>
<dbReference type="RefSeq" id="XP_011501472.1">
    <property type="nucleotide sequence ID" value="XM_011503170.1"/>
</dbReference>
<keyword evidence="4" id="KW-1185">Reference proteome</keyword>